<feature type="coiled-coil region" evidence="1">
    <location>
        <begin position="94"/>
        <end position="172"/>
    </location>
</feature>
<protein>
    <submittedName>
        <fullName evidence="2">Uncharacterized protein</fullName>
    </submittedName>
</protein>
<evidence type="ECO:0000313" key="3">
    <source>
        <dbReference type="Proteomes" id="UP001057375"/>
    </source>
</evidence>
<keyword evidence="1" id="KW-0175">Coiled coil</keyword>
<evidence type="ECO:0000256" key="1">
    <source>
        <dbReference type="SAM" id="Coils"/>
    </source>
</evidence>
<keyword evidence="3" id="KW-1185">Reference proteome</keyword>
<organism evidence="2 3">
    <name type="scientific">Aduncisulcus paluster</name>
    <dbReference type="NCBI Taxonomy" id="2918883"/>
    <lineage>
        <taxon>Eukaryota</taxon>
        <taxon>Metamonada</taxon>
        <taxon>Carpediemonas-like organisms</taxon>
        <taxon>Aduncisulcus</taxon>
    </lineage>
</organism>
<feature type="coiled-coil region" evidence="1">
    <location>
        <begin position="340"/>
        <end position="392"/>
    </location>
</feature>
<comment type="caution">
    <text evidence="2">The sequence shown here is derived from an EMBL/GenBank/DDBJ whole genome shotgun (WGS) entry which is preliminary data.</text>
</comment>
<sequence length="395" mass="46146">MYGTWDSDWSITGYDIEHPIGSHLMPIYEVLFEELTGYYADDIATAFEETLDPGPFPHERTYSLFSFIMDHLSLRDMVFNYGSEQCVKSFKEKKLRGQKEVTELEKALEEQKKEIEEKKAELEKEKKLLSSKEVEIYQAQINLNAHQSPQNHEELQDEIKRLKRVVEQKQTGKDSSGHLQSLSAAIKATKSLYGDLCSVIEKIDEAYDTKTKTEKLEHSMDLMVIKAKEFKKAKKEFEKRDSIPPTTRTDLSSIKATKSLYGDLCSVIEKIDEAYDTKTKTEKLEHSMDLMVIKAKEFKKAKKEFEKRDSIPPTTRTDLSCQKDLIRKLLPMKMEVSKKFEFMQSEIAKLHSKLKELKETSHKEIVEFHSKDLKLQREIQDLEREIRHLELKENF</sequence>
<gene>
    <name evidence="2" type="ORF">ADUPG1_012267</name>
</gene>
<accession>A0ABQ5K334</accession>
<reference evidence="2" key="1">
    <citation type="submission" date="2022-03" db="EMBL/GenBank/DDBJ databases">
        <title>Draft genome sequence of Aduncisulcus paluster, a free-living microaerophilic Fornicata.</title>
        <authorList>
            <person name="Yuyama I."/>
            <person name="Kume K."/>
            <person name="Tamura T."/>
            <person name="Inagaki Y."/>
            <person name="Hashimoto T."/>
        </authorList>
    </citation>
    <scope>NUCLEOTIDE SEQUENCE</scope>
    <source>
        <strain evidence="2">NY0171</strain>
    </source>
</reference>
<evidence type="ECO:0000313" key="2">
    <source>
        <dbReference type="EMBL" id="GKT22915.1"/>
    </source>
</evidence>
<dbReference type="EMBL" id="BQXS01012432">
    <property type="protein sequence ID" value="GKT22915.1"/>
    <property type="molecule type" value="Genomic_DNA"/>
</dbReference>
<dbReference type="Proteomes" id="UP001057375">
    <property type="component" value="Unassembled WGS sequence"/>
</dbReference>
<name>A0ABQ5K334_9EUKA</name>
<proteinExistence type="predicted"/>